<dbReference type="PANTHER" id="PTHR22939:SF129">
    <property type="entry name" value="SERINE PROTEASE HTRA2, MITOCHONDRIAL"/>
    <property type="match status" value="1"/>
</dbReference>
<evidence type="ECO:0000313" key="6">
    <source>
        <dbReference type="EMBL" id="KMO30783.1"/>
    </source>
</evidence>
<evidence type="ECO:0000256" key="4">
    <source>
        <dbReference type="ARBA" id="ARBA00022825"/>
    </source>
</evidence>
<protein>
    <submittedName>
        <fullName evidence="6">Signal protein PDZ</fullName>
    </submittedName>
</protein>
<organism evidence="6 7">
    <name type="scientific">Methylobacterium aquaticum</name>
    <dbReference type="NCBI Taxonomy" id="270351"/>
    <lineage>
        <taxon>Bacteria</taxon>
        <taxon>Pseudomonadati</taxon>
        <taxon>Pseudomonadota</taxon>
        <taxon>Alphaproteobacteria</taxon>
        <taxon>Hyphomicrobiales</taxon>
        <taxon>Methylobacteriaceae</taxon>
        <taxon>Methylobacterium</taxon>
    </lineage>
</organism>
<dbReference type="Pfam" id="PF13365">
    <property type="entry name" value="Trypsin_2"/>
    <property type="match status" value="1"/>
</dbReference>
<dbReference type="InterPro" id="IPR036034">
    <property type="entry name" value="PDZ_sf"/>
</dbReference>
<dbReference type="Gene3D" id="2.40.10.120">
    <property type="match status" value="1"/>
</dbReference>
<evidence type="ECO:0000256" key="3">
    <source>
        <dbReference type="ARBA" id="ARBA00022801"/>
    </source>
</evidence>
<dbReference type="Proteomes" id="UP000035929">
    <property type="component" value="Unassembled WGS sequence"/>
</dbReference>
<dbReference type="Pfam" id="PF13180">
    <property type="entry name" value="PDZ_2"/>
    <property type="match status" value="1"/>
</dbReference>
<evidence type="ECO:0000259" key="5">
    <source>
        <dbReference type="PROSITE" id="PS50106"/>
    </source>
</evidence>
<feature type="domain" description="PDZ" evidence="5">
    <location>
        <begin position="218"/>
        <end position="273"/>
    </location>
</feature>
<dbReference type="PATRIC" id="fig|270351.6.peg.1934"/>
<dbReference type="RefSeq" id="WP_048465716.1">
    <property type="nucleotide sequence ID" value="NZ_JBNTQU010000016.1"/>
</dbReference>
<evidence type="ECO:0000256" key="1">
    <source>
        <dbReference type="ARBA" id="ARBA00010541"/>
    </source>
</evidence>
<dbReference type="InterPro" id="IPR001940">
    <property type="entry name" value="Peptidase_S1C"/>
</dbReference>
<accession>A0A0J6SBR2</accession>
<gene>
    <name evidence="6" type="ORF">VP06_20995</name>
</gene>
<dbReference type="GO" id="GO:0004252">
    <property type="term" value="F:serine-type endopeptidase activity"/>
    <property type="evidence" value="ECO:0007669"/>
    <property type="project" value="InterPro"/>
</dbReference>
<dbReference type="OrthoDB" id="7296822at2"/>
<dbReference type="PRINTS" id="PR00834">
    <property type="entry name" value="PROTEASES2C"/>
</dbReference>
<dbReference type="SUPFAM" id="SSF50494">
    <property type="entry name" value="Trypsin-like serine proteases"/>
    <property type="match status" value="1"/>
</dbReference>
<name>A0A0J6SBR2_9HYPH</name>
<reference evidence="6 7" key="1">
    <citation type="submission" date="2015-03" db="EMBL/GenBank/DDBJ databases">
        <title>Genome sequencing of Methylobacterium aquaticum DSM16371 type strain.</title>
        <authorList>
            <person name="Chaudhry V."/>
            <person name="Patil P.B."/>
        </authorList>
    </citation>
    <scope>NUCLEOTIDE SEQUENCE [LARGE SCALE GENOMIC DNA]</scope>
    <source>
        <strain evidence="6 7">DSM 16371</strain>
    </source>
</reference>
<dbReference type="AlphaFoldDB" id="A0A0J6SBR2"/>
<dbReference type="PANTHER" id="PTHR22939">
    <property type="entry name" value="SERINE PROTEASE FAMILY S1C HTRA-RELATED"/>
    <property type="match status" value="1"/>
</dbReference>
<comment type="caution">
    <text evidence="6">The sequence shown here is derived from an EMBL/GenBank/DDBJ whole genome shotgun (WGS) entry which is preliminary data.</text>
</comment>
<dbReference type="SMART" id="SM00228">
    <property type="entry name" value="PDZ"/>
    <property type="match status" value="1"/>
</dbReference>
<sequence length="323" mass="33808">MAAPGDWKIPSAVQPRPSAYSYDLDQTLTAVVALSSRVPDGAYTAEILGTERAGNGVLIGEDGLVLTIGYLITEAESLWLTAHDGRTVPGHVVGYDAATGFGLVQTLGSLALPHLALGSAEGLRVGDRLVMAGAGGRARAVAAEVVARQEFAGYWEYLLDDAIFTAPSHPHWGGAALIGPAGELTGLGSLQLQQGGRDSRAINMAVPIDLLKPILHDLTTLGRVSGPPRPWLGLYATEMDDQVVVMGLSPRAPAEAADLRAGDILLAVGETEVGDLASFLRAVWARGPAGITVPLTVHRDGRTLSIPVVSADRSRFLVTPRLH</sequence>
<keyword evidence="3" id="KW-0378">Hydrolase</keyword>
<dbReference type="EMBL" id="LABX01000165">
    <property type="protein sequence ID" value="KMO30783.1"/>
    <property type="molecule type" value="Genomic_DNA"/>
</dbReference>
<dbReference type="GO" id="GO:0006508">
    <property type="term" value="P:proteolysis"/>
    <property type="evidence" value="ECO:0007669"/>
    <property type="project" value="UniProtKB-KW"/>
</dbReference>
<evidence type="ECO:0000256" key="2">
    <source>
        <dbReference type="ARBA" id="ARBA00022670"/>
    </source>
</evidence>
<dbReference type="InterPro" id="IPR001478">
    <property type="entry name" value="PDZ"/>
</dbReference>
<dbReference type="PROSITE" id="PS50106">
    <property type="entry name" value="PDZ"/>
    <property type="match status" value="1"/>
</dbReference>
<dbReference type="SUPFAM" id="SSF50156">
    <property type="entry name" value="PDZ domain-like"/>
    <property type="match status" value="1"/>
</dbReference>
<keyword evidence="2" id="KW-0645">Protease</keyword>
<proteinExistence type="inferred from homology"/>
<comment type="similarity">
    <text evidence="1">Belongs to the peptidase S1C family.</text>
</comment>
<dbReference type="Gene3D" id="2.30.42.10">
    <property type="match status" value="1"/>
</dbReference>
<dbReference type="InterPro" id="IPR009003">
    <property type="entry name" value="Peptidase_S1_PA"/>
</dbReference>
<evidence type="ECO:0000313" key="7">
    <source>
        <dbReference type="Proteomes" id="UP000035929"/>
    </source>
</evidence>
<keyword evidence="4" id="KW-0720">Serine protease</keyword>